<dbReference type="InterPro" id="IPR003131">
    <property type="entry name" value="T1-type_BTB"/>
</dbReference>
<dbReference type="Gene3D" id="3.30.710.10">
    <property type="entry name" value="Potassium Channel Kv1.1, Chain A"/>
    <property type="match status" value="1"/>
</dbReference>
<comment type="caution">
    <text evidence="2">The sequence shown here is derived from an EMBL/GenBank/DDBJ whole genome shotgun (WGS) entry which is preliminary data.</text>
</comment>
<evidence type="ECO:0000313" key="3">
    <source>
        <dbReference type="Proteomes" id="UP000604046"/>
    </source>
</evidence>
<feature type="domain" description="Potassium channel tetramerisation-type BTB" evidence="1">
    <location>
        <begin position="64"/>
        <end position="138"/>
    </location>
</feature>
<dbReference type="EMBL" id="CAJNDS010000058">
    <property type="protein sequence ID" value="CAE6937975.1"/>
    <property type="molecule type" value="Genomic_DNA"/>
</dbReference>
<gene>
    <name evidence="2" type="primary">FIP2</name>
    <name evidence="2" type="ORF">SNAT2548_LOCUS1109</name>
</gene>
<keyword evidence="3" id="KW-1185">Reference proteome</keyword>
<dbReference type="Pfam" id="PF02214">
    <property type="entry name" value="BTB_2"/>
    <property type="match status" value="1"/>
</dbReference>
<dbReference type="GO" id="GO:0051260">
    <property type="term" value="P:protein homooligomerization"/>
    <property type="evidence" value="ECO:0007669"/>
    <property type="project" value="InterPro"/>
</dbReference>
<reference evidence="2" key="1">
    <citation type="submission" date="2021-02" db="EMBL/GenBank/DDBJ databases">
        <authorList>
            <person name="Dougan E. K."/>
            <person name="Rhodes N."/>
            <person name="Thang M."/>
            <person name="Chan C."/>
        </authorList>
    </citation>
    <scope>NUCLEOTIDE SEQUENCE</scope>
</reference>
<dbReference type="SUPFAM" id="SSF54695">
    <property type="entry name" value="POZ domain"/>
    <property type="match status" value="1"/>
</dbReference>
<organism evidence="2 3">
    <name type="scientific">Symbiodinium natans</name>
    <dbReference type="NCBI Taxonomy" id="878477"/>
    <lineage>
        <taxon>Eukaryota</taxon>
        <taxon>Sar</taxon>
        <taxon>Alveolata</taxon>
        <taxon>Dinophyceae</taxon>
        <taxon>Suessiales</taxon>
        <taxon>Symbiodiniaceae</taxon>
        <taxon>Symbiodinium</taxon>
    </lineage>
</organism>
<dbReference type="OrthoDB" id="2414723at2759"/>
<sequence length="599" mass="64983">MAKLEEEKAEFAAYKKEEQAKLDADRKRFHEECRLLYKQYGVGTSDDNSVAAAAAQVSTFPAPVKLNVGGKTFQTTMVTLQGRHAGEQHSMLAAMFSGRHPNCLDEGIVFIDRDGDQFAHLLEYLRSPTGKLGYFENLRGQYVQSLREGKRNLEYEQMLDEVRYFQLQGLLAVLLPPTASFASASSLGILRAPENPTAAGNVVTWTWEHQSVLSNRELYAVEADGGIRFHQAGTYLIMTQVPGVSSGNNGYGQLVLDGTVTDECWHCNSSGYQNMLYFNRVMKIPAGGRLQVQGISLSHAFNMGRVLATSFSIVPLQFSSRASLPFVSLRSLEGGASGAFWRWKHSGGSDALVDLSDASKLTFVDEGLYLVLARVPGASSGNSGHLELLLDDTVVGESWAGDANGYTRMLHMSEVLEIPSGASLRLKNVNLTHGYNLGRLQATDLSVVRLCTSGDPVNHGLADSPTTLRYACFSSSEGSGNGFWSWSCKRGTPQFAQLTADGTSVTLRDAGTYLVMARVPGCSSSNNGYVQLMLDGAAVQESWANDANGYHAMLHFNEVLKIAAKGTLQLQNVNLSHSFNIGRALATSLTVILLAADES</sequence>
<protein>
    <submittedName>
        <fullName evidence="2">FIP2 protein</fullName>
    </submittedName>
</protein>
<dbReference type="AlphaFoldDB" id="A0A812H3H7"/>
<dbReference type="PANTHER" id="PTHR14499:SF136">
    <property type="entry name" value="GH08630P"/>
    <property type="match status" value="1"/>
</dbReference>
<dbReference type="PANTHER" id="PTHR14499">
    <property type="entry name" value="POTASSIUM CHANNEL TETRAMERIZATION DOMAIN-CONTAINING"/>
    <property type="match status" value="1"/>
</dbReference>
<dbReference type="Proteomes" id="UP000604046">
    <property type="component" value="Unassembled WGS sequence"/>
</dbReference>
<evidence type="ECO:0000313" key="2">
    <source>
        <dbReference type="EMBL" id="CAE6937975.1"/>
    </source>
</evidence>
<dbReference type="InterPro" id="IPR011333">
    <property type="entry name" value="SKP1/BTB/POZ_sf"/>
</dbReference>
<evidence type="ECO:0000259" key="1">
    <source>
        <dbReference type="Pfam" id="PF02214"/>
    </source>
</evidence>
<accession>A0A812H3H7</accession>
<proteinExistence type="predicted"/>
<name>A0A812H3H7_9DINO</name>